<accession>A0ABS3Q9M2</accession>
<proteinExistence type="predicted"/>
<organism evidence="1 2">
    <name type="scientific">Hymenobacter negativus</name>
    <dbReference type="NCBI Taxonomy" id="2795026"/>
    <lineage>
        <taxon>Bacteria</taxon>
        <taxon>Pseudomonadati</taxon>
        <taxon>Bacteroidota</taxon>
        <taxon>Cytophagia</taxon>
        <taxon>Cytophagales</taxon>
        <taxon>Hymenobacteraceae</taxon>
        <taxon>Hymenobacter</taxon>
    </lineage>
</organism>
<reference evidence="1 2" key="1">
    <citation type="submission" date="2021-03" db="EMBL/GenBank/DDBJ databases">
        <authorList>
            <person name="Kim M.K."/>
        </authorList>
    </citation>
    <scope>NUCLEOTIDE SEQUENCE [LARGE SCALE GENOMIC DNA]</scope>
    <source>
        <strain evidence="1 2">BT442</strain>
    </source>
</reference>
<dbReference type="PROSITE" id="PS51257">
    <property type="entry name" value="PROKAR_LIPOPROTEIN"/>
    <property type="match status" value="1"/>
</dbReference>
<dbReference type="Proteomes" id="UP000664369">
    <property type="component" value="Unassembled WGS sequence"/>
</dbReference>
<dbReference type="RefSeq" id="WP_208173463.1">
    <property type="nucleotide sequence ID" value="NZ_JAGETZ010000001.1"/>
</dbReference>
<name>A0ABS3Q9M2_9BACT</name>
<gene>
    <name evidence="1" type="ORF">J4E00_02695</name>
</gene>
<dbReference type="EMBL" id="JAGETZ010000001">
    <property type="protein sequence ID" value="MBO2007940.1"/>
    <property type="molecule type" value="Genomic_DNA"/>
</dbReference>
<comment type="caution">
    <text evidence="1">The sequence shown here is derived from an EMBL/GenBank/DDBJ whole genome shotgun (WGS) entry which is preliminary data.</text>
</comment>
<sequence length="55" mass="5685">MKLPKALLGAIVVGVTVQATVSCSKKDAPTPKEQTAKGEKEPVRVPYNCPGCGMG</sequence>
<keyword evidence="2" id="KW-1185">Reference proteome</keyword>
<protein>
    <submittedName>
        <fullName evidence="1">Uncharacterized protein</fullName>
    </submittedName>
</protein>
<evidence type="ECO:0000313" key="1">
    <source>
        <dbReference type="EMBL" id="MBO2007940.1"/>
    </source>
</evidence>
<evidence type="ECO:0000313" key="2">
    <source>
        <dbReference type="Proteomes" id="UP000664369"/>
    </source>
</evidence>